<evidence type="ECO:0000313" key="2">
    <source>
        <dbReference type="Proteomes" id="UP001367508"/>
    </source>
</evidence>
<comment type="caution">
    <text evidence="1">The sequence shown here is derived from an EMBL/GenBank/DDBJ whole genome shotgun (WGS) entry which is preliminary data.</text>
</comment>
<name>A0AAN9QKW9_CANGL</name>
<proteinExistence type="predicted"/>
<sequence>MVERPLWLNRWLRGLLACVEVHRLVWRLGLLGSLGARRLTWQLGGSVVGLLGGSSASVAAWPACGWVHSFLDSDSHMHEPTLKPCMVLDSFFCIRTSPYYEG</sequence>
<accession>A0AAN9QKW9</accession>
<dbReference type="Proteomes" id="UP001367508">
    <property type="component" value="Unassembled WGS sequence"/>
</dbReference>
<dbReference type="EMBL" id="JAYMYQ010000004">
    <property type="protein sequence ID" value="KAK7339227.1"/>
    <property type="molecule type" value="Genomic_DNA"/>
</dbReference>
<evidence type="ECO:0000313" key="1">
    <source>
        <dbReference type="EMBL" id="KAK7339227.1"/>
    </source>
</evidence>
<reference evidence="1 2" key="1">
    <citation type="submission" date="2024-01" db="EMBL/GenBank/DDBJ databases">
        <title>The genomes of 5 underutilized Papilionoideae crops provide insights into root nodulation and disease resistanc.</title>
        <authorList>
            <person name="Jiang F."/>
        </authorList>
    </citation>
    <scope>NUCLEOTIDE SEQUENCE [LARGE SCALE GENOMIC DNA]</scope>
    <source>
        <strain evidence="1">LVBAO_FW01</strain>
        <tissue evidence="1">Leaves</tissue>
    </source>
</reference>
<keyword evidence="2" id="KW-1185">Reference proteome</keyword>
<gene>
    <name evidence="1" type="ORF">VNO77_19882</name>
</gene>
<dbReference type="AlphaFoldDB" id="A0AAN9QKW9"/>
<organism evidence="1 2">
    <name type="scientific">Canavalia gladiata</name>
    <name type="common">Sword bean</name>
    <name type="synonym">Dolichos gladiatus</name>
    <dbReference type="NCBI Taxonomy" id="3824"/>
    <lineage>
        <taxon>Eukaryota</taxon>
        <taxon>Viridiplantae</taxon>
        <taxon>Streptophyta</taxon>
        <taxon>Embryophyta</taxon>
        <taxon>Tracheophyta</taxon>
        <taxon>Spermatophyta</taxon>
        <taxon>Magnoliopsida</taxon>
        <taxon>eudicotyledons</taxon>
        <taxon>Gunneridae</taxon>
        <taxon>Pentapetalae</taxon>
        <taxon>rosids</taxon>
        <taxon>fabids</taxon>
        <taxon>Fabales</taxon>
        <taxon>Fabaceae</taxon>
        <taxon>Papilionoideae</taxon>
        <taxon>50 kb inversion clade</taxon>
        <taxon>NPAAA clade</taxon>
        <taxon>indigoferoid/millettioid clade</taxon>
        <taxon>Phaseoleae</taxon>
        <taxon>Canavalia</taxon>
    </lineage>
</organism>
<protein>
    <submittedName>
        <fullName evidence="1">Uncharacterized protein</fullName>
    </submittedName>
</protein>